<feature type="domain" description="UspA" evidence="2">
    <location>
        <begin position="1"/>
        <end position="146"/>
    </location>
</feature>
<dbReference type="Gene3D" id="3.40.50.620">
    <property type="entry name" value="HUPs"/>
    <property type="match status" value="2"/>
</dbReference>
<dbReference type="InterPro" id="IPR006016">
    <property type="entry name" value="UspA"/>
</dbReference>
<dbReference type="CDD" id="cd00293">
    <property type="entry name" value="USP-like"/>
    <property type="match status" value="2"/>
</dbReference>
<comment type="caution">
    <text evidence="3">The sequence shown here is derived from an EMBL/GenBank/DDBJ whole genome shotgun (WGS) entry which is preliminary data.</text>
</comment>
<dbReference type="Proteomes" id="UP001549773">
    <property type="component" value="Unassembled WGS sequence"/>
</dbReference>
<dbReference type="SUPFAM" id="SSF52402">
    <property type="entry name" value="Adenine nucleotide alpha hydrolases-like"/>
    <property type="match status" value="2"/>
</dbReference>
<evidence type="ECO:0000259" key="2">
    <source>
        <dbReference type="Pfam" id="PF00582"/>
    </source>
</evidence>
<dbReference type="EMBL" id="JBEWYP010000008">
    <property type="protein sequence ID" value="MET7030408.1"/>
    <property type="molecule type" value="Genomic_DNA"/>
</dbReference>
<evidence type="ECO:0000313" key="3">
    <source>
        <dbReference type="EMBL" id="MET7030408.1"/>
    </source>
</evidence>
<comment type="similarity">
    <text evidence="1">Belongs to the universal stress protein A family.</text>
</comment>
<dbReference type="PANTHER" id="PTHR46268">
    <property type="entry name" value="STRESS RESPONSE PROTEIN NHAX"/>
    <property type="match status" value="1"/>
</dbReference>
<dbReference type="InterPro" id="IPR014729">
    <property type="entry name" value="Rossmann-like_a/b/a_fold"/>
</dbReference>
<dbReference type="PANTHER" id="PTHR46268:SF6">
    <property type="entry name" value="UNIVERSAL STRESS PROTEIN UP12"/>
    <property type="match status" value="1"/>
</dbReference>
<protein>
    <submittedName>
        <fullName evidence="3">Universal stress protein</fullName>
    </submittedName>
</protein>
<name>A0ABV2TYP8_9FLAO</name>
<evidence type="ECO:0000256" key="1">
    <source>
        <dbReference type="ARBA" id="ARBA00008791"/>
    </source>
</evidence>
<keyword evidence="4" id="KW-1185">Reference proteome</keyword>
<dbReference type="InterPro" id="IPR006015">
    <property type="entry name" value="Universal_stress_UspA"/>
</dbReference>
<dbReference type="PRINTS" id="PR01438">
    <property type="entry name" value="UNVRSLSTRESS"/>
</dbReference>
<reference evidence="3 4" key="1">
    <citation type="submission" date="2024-07" db="EMBL/GenBank/DDBJ databases">
        <title>The genome sequence of type strain Sediminicola luteus GDMCC 1.2596T.</title>
        <authorList>
            <person name="Liu Y."/>
        </authorList>
    </citation>
    <scope>NUCLEOTIDE SEQUENCE [LARGE SCALE GENOMIC DNA]</scope>
    <source>
        <strain evidence="3 4">GDMCC 1.2596</strain>
    </source>
</reference>
<proteinExistence type="inferred from homology"/>
<accession>A0ABV2TYP8</accession>
<sequence>MKNILIPTDFSDNAWNAIFFVLKLYRDVECSFYILHVYEVSASQIKGARDSRKAGKLYETMALESENGLTGVMDYLNKNHKNPNHILYSISKSDYLVGAIEELLFERPFKLIVMGTKGATGAKEVFMGSNTVRVIKSIRNCSILAVPEEFNFQQLDHVVFPTDFTRFFYRFELLPLLELGTIWNTTINVFHVAQQVVLTEEQKSNQRILKERLKELKVEFCEKNIQTTVADTIVQFSLEIKADMIVLIHYQHTFLEKMTQEPVVKKVGFHSKVPLLVLPELA</sequence>
<gene>
    <name evidence="3" type="ORF">ABXZ32_13450</name>
</gene>
<dbReference type="RefSeq" id="WP_354619205.1">
    <property type="nucleotide sequence ID" value="NZ_JBEWYP010000008.1"/>
</dbReference>
<dbReference type="Pfam" id="PF00582">
    <property type="entry name" value="Usp"/>
    <property type="match status" value="1"/>
</dbReference>
<organism evidence="3 4">
    <name type="scientific">Sediminicola luteus</name>
    <dbReference type="NCBI Taxonomy" id="319238"/>
    <lineage>
        <taxon>Bacteria</taxon>
        <taxon>Pseudomonadati</taxon>
        <taxon>Bacteroidota</taxon>
        <taxon>Flavobacteriia</taxon>
        <taxon>Flavobacteriales</taxon>
        <taxon>Flavobacteriaceae</taxon>
        <taxon>Sediminicola</taxon>
    </lineage>
</organism>
<evidence type="ECO:0000313" key="4">
    <source>
        <dbReference type="Proteomes" id="UP001549773"/>
    </source>
</evidence>